<dbReference type="GO" id="GO:0008483">
    <property type="term" value="F:transaminase activity"/>
    <property type="evidence" value="ECO:0007669"/>
    <property type="project" value="TreeGrafter"/>
</dbReference>
<reference evidence="1" key="1">
    <citation type="submission" date="2018-05" db="EMBL/GenBank/DDBJ databases">
        <authorList>
            <person name="Lanie J.A."/>
            <person name="Ng W.-L."/>
            <person name="Kazmierczak K.M."/>
            <person name="Andrzejewski T.M."/>
            <person name="Davidsen T.M."/>
            <person name="Wayne K.J."/>
            <person name="Tettelin H."/>
            <person name="Glass J.I."/>
            <person name="Rusch D."/>
            <person name="Podicherti R."/>
            <person name="Tsui H.-C.T."/>
            <person name="Winkler M.E."/>
        </authorList>
    </citation>
    <scope>NUCLEOTIDE SEQUENCE</scope>
</reference>
<organism evidence="1">
    <name type="scientific">marine metagenome</name>
    <dbReference type="NCBI Taxonomy" id="408172"/>
    <lineage>
        <taxon>unclassified sequences</taxon>
        <taxon>metagenomes</taxon>
        <taxon>ecological metagenomes</taxon>
    </lineage>
</organism>
<dbReference type="PANTHER" id="PTHR30244">
    <property type="entry name" value="TRANSAMINASE"/>
    <property type="match status" value="1"/>
</dbReference>
<dbReference type="Gene3D" id="3.40.640.10">
    <property type="entry name" value="Type I PLP-dependent aspartate aminotransferase-like (Major domain)"/>
    <property type="match status" value="1"/>
</dbReference>
<gene>
    <name evidence="1" type="ORF">METZ01_LOCUS313530</name>
</gene>
<sequence length="266" mass="29951">MGMIKLPKKSIDFFNDNYPNIFETGNLAEGDWNKKVAEWSCNYTVSQHALAVNSIGAGMFALLRILKQYRAKKRIFLQSNTMYGVRTIAISSGLELCGYVDCSLDYLMPTYEQVENFFSYLDNPSECVFLLTHIGGWVNPDIEKIAKLCKNKGVALLEDCAHSLGSTLKGKHTGTFGDAGVYSLYATKTIPVGEGGIIVTKDKELYQMVEKFVMYDRFDQKLDIGVNLRMSEINALLTYAVIQETESIIKNKYKIAQEYIKACDEN</sequence>
<proteinExistence type="predicted"/>
<dbReference type="InterPro" id="IPR000653">
    <property type="entry name" value="DegT/StrS_aminotransferase"/>
</dbReference>
<dbReference type="GO" id="GO:0000271">
    <property type="term" value="P:polysaccharide biosynthetic process"/>
    <property type="evidence" value="ECO:0007669"/>
    <property type="project" value="TreeGrafter"/>
</dbReference>
<evidence type="ECO:0000313" key="1">
    <source>
        <dbReference type="EMBL" id="SVC60676.1"/>
    </source>
</evidence>
<accession>A0A382NHY7</accession>
<dbReference type="Pfam" id="PF01041">
    <property type="entry name" value="DegT_DnrJ_EryC1"/>
    <property type="match status" value="1"/>
</dbReference>
<dbReference type="InterPro" id="IPR015421">
    <property type="entry name" value="PyrdxlP-dep_Trfase_major"/>
</dbReference>
<name>A0A382NHY7_9ZZZZ</name>
<dbReference type="EMBL" id="UINC01100540">
    <property type="protein sequence ID" value="SVC60676.1"/>
    <property type="molecule type" value="Genomic_DNA"/>
</dbReference>
<dbReference type="PANTHER" id="PTHR30244:SF34">
    <property type="entry name" value="DTDP-4-AMINO-4,6-DIDEOXYGALACTOSE TRANSAMINASE"/>
    <property type="match status" value="1"/>
</dbReference>
<dbReference type="AlphaFoldDB" id="A0A382NHY7"/>
<dbReference type="SUPFAM" id="SSF53383">
    <property type="entry name" value="PLP-dependent transferases"/>
    <property type="match status" value="1"/>
</dbReference>
<dbReference type="GO" id="GO:0030170">
    <property type="term" value="F:pyridoxal phosphate binding"/>
    <property type="evidence" value="ECO:0007669"/>
    <property type="project" value="TreeGrafter"/>
</dbReference>
<dbReference type="InterPro" id="IPR015424">
    <property type="entry name" value="PyrdxlP-dep_Trfase"/>
</dbReference>
<evidence type="ECO:0008006" key="2">
    <source>
        <dbReference type="Google" id="ProtNLM"/>
    </source>
</evidence>
<protein>
    <recommendedName>
        <fullName evidence="2">DegT/DnrJ/EryC1/StrS aminotransferase family protein</fullName>
    </recommendedName>
</protein>
<feature type="non-terminal residue" evidence="1">
    <location>
        <position position="266"/>
    </location>
</feature>